<sequence>MPKKRQSRGRRKGSKGSISVVPCDQCGRLVPEDKIIVVTRMHSPVDPQLAQELEKKGAIIMRYPVTKKYCISCAIFLGLIKVRAEDERKKKEPVV</sequence>
<dbReference type="EMBL" id="DTBP01000015">
    <property type="protein sequence ID" value="HGQ73853.1"/>
    <property type="molecule type" value="Genomic_DNA"/>
</dbReference>
<proteinExistence type="predicted"/>
<evidence type="ECO:0000313" key="4">
    <source>
        <dbReference type="EMBL" id="HGQ73853.1"/>
    </source>
</evidence>
<dbReference type="GO" id="GO:0006412">
    <property type="term" value="P:translation"/>
    <property type="evidence" value="ECO:0007669"/>
    <property type="project" value="InterPro"/>
</dbReference>
<dbReference type="Gene3D" id="3.30.1740.20">
    <property type="entry name" value="Ribosomal protein S26e"/>
    <property type="match status" value="1"/>
</dbReference>
<dbReference type="GO" id="GO:0003729">
    <property type="term" value="F:mRNA binding"/>
    <property type="evidence" value="ECO:0007669"/>
    <property type="project" value="TreeGrafter"/>
</dbReference>
<evidence type="ECO:0000256" key="1">
    <source>
        <dbReference type="ARBA" id="ARBA00022980"/>
    </source>
</evidence>
<protein>
    <submittedName>
        <fullName evidence="4">30S ribosomal protein S26e</fullName>
    </submittedName>
</protein>
<accession>A0A7C4NQT0</accession>
<dbReference type="EMBL" id="DTBE01000103">
    <property type="protein sequence ID" value="HGQ59830.1"/>
    <property type="molecule type" value="Genomic_DNA"/>
</dbReference>
<keyword evidence="2" id="KW-0687">Ribonucleoprotein</keyword>
<dbReference type="InterPro" id="IPR000892">
    <property type="entry name" value="Ribosomal_eS26"/>
</dbReference>
<dbReference type="AlphaFoldDB" id="A0A7C4NQT0"/>
<comment type="caution">
    <text evidence="4">The sequence shown here is derived from an EMBL/GenBank/DDBJ whole genome shotgun (WGS) entry which is preliminary data.</text>
</comment>
<dbReference type="NCBIfam" id="NF006816">
    <property type="entry name" value="PRK09335.1"/>
    <property type="match status" value="1"/>
</dbReference>
<keyword evidence="1 4" id="KW-0689">Ribosomal protein</keyword>
<dbReference type="InterPro" id="IPR038551">
    <property type="entry name" value="Ribosomal_eS26_sf"/>
</dbReference>
<name>A0A7C4NQT0_STAMA</name>
<dbReference type="Pfam" id="PF01283">
    <property type="entry name" value="Ribosomal_S26e"/>
    <property type="match status" value="1"/>
</dbReference>
<dbReference type="GO" id="GO:0003735">
    <property type="term" value="F:structural constituent of ribosome"/>
    <property type="evidence" value="ECO:0007669"/>
    <property type="project" value="InterPro"/>
</dbReference>
<dbReference type="PANTHER" id="PTHR12538">
    <property type="entry name" value="40S RIBOSOMAL PROTEIN S26"/>
    <property type="match status" value="1"/>
</dbReference>
<dbReference type="PANTHER" id="PTHR12538:SF0">
    <property type="entry name" value="40S RIBOSOMAL PROTEIN S26"/>
    <property type="match status" value="1"/>
</dbReference>
<organism evidence="4">
    <name type="scientific">Staphylothermus marinus</name>
    <dbReference type="NCBI Taxonomy" id="2280"/>
    <lineage>
        <taxon>Archaea</taxon>
        <taxon>Thermoproteota</taxon>
        <taxon>Thermoprotei</taxon>
        <taxon>Desulfurococcales</taxon>
        <taxon>Desulfurococcaceae</taxon>
        <taxon>Staphylothermus</taxon>
    </lineage>
</organism>
<dbReference type="GO" id="GO:0022627">
    <property type="term" value="C:cytosolic small ribosomal subunit"/>
    <property type="evidence" value="ECO:0007669"/>
    <property type="project" value="TreeGrafter"/>
</dbReference>
<reference evidence="4" key="1">
    <citation type="journal article" date="2020" name="mSystems">
        <title>Genome- and Community-Level Interaction Insights into Carbon Utilization and Element Cycling Functions of Hydrothermarchaeota in Hydrothermal Sediment.</title>
        <authorList>
            <person name="Zhou Z."/>
            <person name="Liu Y."/>
            <person name="Xu W."/>
            <person name="Pan J."/>
            <person name="Luo Z.H."/>
            <person name="Li M."/>
        </authorList>
    </citation>
    <scope>NUCLEOTIDE SEQUENCE [LARGE SCALE GENOMIC DNA]</scope>
    <source>
        <strain evidence="3">SpSt-638</strain>
        <strain evidence="4">SpSt-648</strain>
    </source>
</reference>
<gene>
    <name evidence="3" type="ORF">ENU09_03860</name>
    <name evidence="4" type="ORF">ENU20_02095</name>
</gene>
<evidence type="ECO:0000256" key="2">
    <source>
        <dbReference type="ARBA" id="ARBA00023274"/>
    </source>
</evidence>
<evidence type="ECO:0000313" key="3">
    <source>
        <dbReference type="EMBL" id="HGQ59830.1"/>
    </source>
</evidence>